<evidence type="ECO:0000313" key="1">
    <source>
        <dbReference type="EMBL" id="EGT59792.1"/>
    </source>
</evidence>
<dbReference type="AlphaFoldDB" id="G0NGA2"/>
<dbReference type="EMBL" id="GL379878">
    <property type="protein sequence ID" value="EGT59792.1"/>
    <property type="molecule type" value="Genomic_DNA"/>
</dbReference>
<gene>
    <name evidence="1" type="ORF">CAEBREN_16302</name>
</gene>
<dbReference type="HOGENOM" id="CLU_2499906_0_0_1"/>
<evidence type="ECO:0000313" key="2">
    <source>
        <dbReference type="Proteomes" id="UP000008068"/>
    </source>
</evidence>
<organism evidence="2">
    <name type="scientific">Caenorhabditis brenneri</name>
    <name type="common">Nematode worm</name>
    <dbReference type="NCBI Taxonomy" id="135651"/>
    <lineage>
        <taxon>Eukaryota</taxon>
        <taxon>Metazoa</taxon>
        <taxon>Ecdysozoa</taxon>
        <taxon>Nematoda</taxon>
        <taxon>Chromadorea</taxon>
        <taxon>Rhabditida</taxon>
        <taxon>Rhabditina</taxon>
        <taxon>Rhabditomorpha</taxon>
        <taxon>Rhabditoidea</taxon>
        <taxon>Rhabditidae</taxon>
        <taxon>Peloderinae</taxon>
        <taxon>Caenorhabditis</taxon>
    </lineage>
</organism>
<dbReference type="Proteomes" id="UP000008068">
    <property type="component" value="Unassembled WGS sequence"/>
</dbReference>
<keyword evidence="2" id="KW-1185">Reference proteome</keyword>
<proteinExistence type="predicted"/>
<name>G0NGA2_CAEBE</name>
<reference evidence="2" key="1">
    <citation type="submission" date="2011-07" db="EMBL/GenBank/DDBJ databases">
        <authorList>
            <consortium name="Caenorhabditis brenneri Sequencing and Analysis Consortium"/>
            <person name="Wilson R.K."/>
        </authorList>
    </citation>
    <scope>NUCLEOTIDE SEQUENCE [LARGE SCALE GENOMIC DNA]</scope>
    <source>
        <strain evidence="2">PB2801</strain>
    </source>
</reference>
<protein>
    <submittedName>
        <fullName evidence="1">Uncharacterized protein</fullName>
    </submittedName>
</protein>
<accession>G0NGA2</accession>
<dbReference type="InParanoid" id="G0NGA2"/>
<sequence length="86" mass="9632">MPKFELSNSGTCDSMTPVSLSIINYEIKNASRSCLVEAKTIWLEYTGIAANSEFEITLLGFGIKIGNEFGVKSPFFSLFWRLNIDE</sequence>